<dbReference type="Pfam" id="PF00563">
    <property type="entry name" value="EAL"/>
    <property type="match status" value="1"/>
</dbReference>
<organism evidence="4 5">
    <name type="scientific">Pseudomarimonas salicorniae</name>
    <dbReference type="NCBI Taxonomy" id="2933270"/>
    <lineage>
        <taxon>Bacteria</taxon>
        <taxon>Pseudomonadati</taxon>
        <taxon>Pseudomonadota</taxon>
        <taxon>Gammaproteobacteria</taxon>
        <taxon>Lysobacterales</taxon>
        <taxon>Lysobacteraceae</taxon>
        <taxon>Pseudomarimonas</taxon>
    </lineage>
</organism>
<dbReference type="InterPro" id="IPR043128">
    <property type="entry name" value="Rev_trsase/Diguanyl_cyclase"/>
</dbReference>
<dbReference type="Pfam" id="PF05228">
    <property type="entry name" value="CHASE4"/>
    <property type="match status" value="1"/>
</dbReference>
<dbReference type="SMART" id="SM00267">
    <property type="entry name" value="GGDEF"/>
    <property type="match status" value="1"/>
</dbReference>
<dbReference type="SUPFAM" id="SSF141868">
    <property type="entry name" value="EAL domain-like"/>
    <property type="match status" value="1"/>
</dbReference>
<dbReference type="InterPro" id="IPR000160">
    <property type="entry name" value="GGDEF_dom"/>
</dbReference>
<evidence type="ECO:0000256" key="1">
    <source>
        <dbReference type="SAM" id="Phobius"/>
    </source>
</evidence>
<comment type="caution">
    <text evidence="4">The sequence shown here is derived from an EMBL/GenBank/DDBJ whole genome shotgun (WGS) entry which is preliminary data.</text>
</comment>
<feature type="transmembrane region" description="Helical" evidence="1">
    <location>
        <begin position="265"/>
        <end position="285"/>
    </location>
</feature>
<evidence type="ECO:0000313" key="4">
    <source>
        <dbReference type="EMBL" id="MCK7595514.1"/>
    </source>
</evidence>
<dbReference type="Gene3D" id="3.20.20.450">
    <property type="entry name" value="EAL domain"/>
    <property type="match status" value="1"/>
</dbReference>
<dbReference type="NCBIfam" id="TIGR00254">
    <property type="entry name" value="GGDEF"/>
    <property type="match status" value="1"/>
</dbReference>
<dbReference type="PROSITE" id="PS50883">
    <property type="entry name" value="EAL"/>
    <property type="match status" value="1"/>
</dbReference>
<dbReference type="SUPFAM" id="SSF55073">
    <property type="entry name" value="Nucleotide cyclase"/>
    <property type="match status" value="1"/>
</dbReference>
<dbReference type="InterPro" id="IPR035919">
    <property type="entry name" value="EAL_sf"/>
</dbReference>
<evidence type="ECO:0000259" key="2">
    <source>
        <dbReference type="PROSITE" id="PS50883"/>
    </source>
</evidence>
<dbReference type="CDD" id="cd01948">
    <property type="entry name" value="EAL"/>
    <property type="match status" value="1"/>
</dbReference>
<dbReference type="RefSeq" id="WP_248211513.1">
    <property type="nucleotide sequence ID" value="NZ_JALNMH010000020.1"/>
</dbReference>
<gene>
    <name evidence="4" type="ORF">M0G41_17805</name>
</gene>
<keyword evidence="5" id="KW-1185">Reference proteome</keyword>
<keyword evidence="1" id="KW-1133">Transmembrane helix</keyword>
<sequence>MGSLRWRALTGVLLVTVFMLAVGLPAARIGLDRSFEAFELRHAEQALARLRLQLKAECEIFNRGIHDYAEWNDTVAFVEGHAPDWLERNLEGSLFDNFELDTVVITDAGLRSLSAREPKAQGRGTNPADPSLVASLLEEPTSREVLGQDGPYTQVEFHAGQPYLVGRAAIRRPASDPGTTSAAGLMVWARALDSDWLDRVAALTQVPFSLAPPTAQTPAEPQVTLSGTRVLGTLPYRDPSGRLTAVSLVNMSKPLADQRAAAEQVMGWVLVASILFTALIGGYLIELLVVRRIVRVSDALGRLRASAGERARGDEIDALDQGLSELSSELDATTRSWREQAERDFLTGLGNRARLLGDLPRALVEGPDNDTLVGLLLVDIDGFKAVNDSLGHHAGDALLREVALRIGDSALQPATAYRLGGDEFAVLAPHLGSVEEAADLAERISLSLQMVRMIEGRPLAIGASIGIATSPYRNPVPASEMMIRADIALFDAKNAERGGSRVFSEQAHADFRDRIEMESSLRRALEEKRLSCALQPIVFSRGGGIAGFEALARWFEPGRGWIEPARFIAAAERGQLVTQVDLAVIGHALEHWARLRGQLPQSRLNVNVSAQTLLDPRFFPAFEALLRRHQVPARALAVELTESELGISDDRIEFGIAHLRQLQVPVVIDDFGVGASSLGRLARLRPSGVKIDGSFVRDLDGDGGRICRVVVELARELGMRTTAEFVETAEQAERLMAMGCTLQQGFRYGPPMDSDRLDAWIDERLRTFGGFNPVPSTLN</sequence>
<dbReference type="PROSITE" id="PS50887">
    <property type="entry name" value="GGDEF"/>
    <property type="match status" value="1"/>
</dbReference>
<dbReference type="Proteomes" id="UP001431449">
    <property type="component" value="Unassembled WGS sequence"/>
</dbReference>
<name>A0ABT0GMR7_9GAMM</name>
<keyword evidence="1" id="KW-0472">Membrane</keyword>
<dbReference type="InterPro" id="IPR029787">
    <property type="entry name" value="Nucleotide_cyclase"/>
</dbReference>
<dbReference type="InterPro" id="IPR050706">
    <property type="entry name" value="Cyclic-di-GMP_PDE-like"/>
</dbReference>
<protein>
    <submittedName>
        <fullName evidence="4">Bifunctional diguanylate cyclase/phosphodiesterase</fullName>
    </submittedName>
</protein>
<dbReference type="PANTHER" id="PTHR33121:SF70">
    <property type="entry name" value="SIGNALING PROTEIN YKOW"/>
    <property type="match status" value="1"/>
</dbReference>
<dbReference type="InterPro" id="IPR007892">
    <property type="entry name" value="CHASE4"/>
</dbReference>
<evidence type="ECO:0000313" key="5">
    <source>
        <dbReference type="Proteomes" id="UP001431449"/>
    </source>
</evidence>
<dbReference type="EMBL" id="JALNMH010000020">
    <property type="protein sequence ID" value="MCK7595514.1"/>
    <property type="molecule type" value="Genomic_DNA"/>
</dbReference>
<proteinExistence type="predicted"/>
<evidence type="ECO:0000259" key="3">
    <source>
        <dbReference type="PROSITE" id="PS50887"/>
    </source>
</evidence>
<dbReference type="CDD" id="cd01949">
    <property type="entry name" value="GGDEF"/>
    <property type="match status" value="1"/>
</dbReference>
<dbReference type="InterPro" id="IPR001633">
    <property type="entry name" value="EAL_dom"/>
</dbReference>
<dbReference type="Pfam" id="PF00990">
    <property type="entry name" value="GGDEF"/>
    <property type="match status" value="1"/>
</dbReference>
<dbReference type="SMART" id="SM00052">
    <property type="entry name" value="EAL"/>
    <property type="match status" value="1"/>
</dbReference>
<reference evidence="4" key="1">
    <citation type="submission" date="2022-04" db="EMBL/GenBank/DDBJ databases">
        <title>Lysobacter sp. CAU 1642 isolated from sea sand.</title>
        <authorList>
            <person name="Kim W."/>
        </authorList>
    </citation>
    <scope>NUCLEOTIDE SEQUENCE</scope>
    <source>
        <strain evidence="4">CAU 1642</strain>
    </source>
</reference>
<dbReference type="PANTHER" id="PTHR33121">
    <property type="entry name" value="CYCLIC DI-GMP PHOSPHODIESTERASE PDEF"/>
    <property type="match status" value="1"/>
</dbReference>
<dbReference type="Gene3D" id="3.30.70.270">
    <property type="match status" value="1"/>
</dbReference>
<keyword evidence="1" id="KW-0812">Transmembrane</keyword>
<accession>A0ABT0GMR7</accession>
<feature type="domain" description="GGDEF" evidence="3">
    <location>
        <begin position="371"/>
        <end position="507"/>
    </location>
</feature>
<feature type="domain" description="EAL" evidence="2">
    <location>
        <begin position="514"/>
        <end position="765"/>
    </location>
</feature>